<evidence type="ECO:0000259" key="2">
    <source>
        <dbReference type="Pfam" id="PF20232"/>
    </source>
</evidence>
<organism evidence="3 4">
    <name type="scientific">Geoalkalibacter halelectricus</name>
    <dbReference type="NCBI Taxonomy" id="2847045"/>
    <lineage>
        <taxon>Bacteria</taxon>
        <taxon>Pseudomonadati</taxon>
        <taxon>Thermodesulfobacteriota</taxon>
        <taxon>Desulfuromonadia</taxon>
        <taxon>Desulfuromonadales</taxon>
        <taxon>Geoalkalibacteraceae</taxon>
        <taxon>Geoalkalibacter</taxon>
    </lineage>
</organism>
<feature type="region of interest" description="Disordered" evidence="1">
    <location>
        <begin position="178"/>
        <end position="198"/>
    </location>
</feature>
<accession>A0ABY5ZR30</accession>
<sequence>MHKPKKSVVTRLDTAAAGRSPTAGVSAKSAAGRIPAQALIAGLARMIEGLRCFADEFGLAQWRVLGANWEEFQGRGAEEVLRGWLRDEKQGAERIERLFEDLMDHQMALLGGLEGVAREAAEQFNPQQVRQRTPRMLGLSPGLWRNYCRHFQEVTDSDHQLYRSLLLPGFVTAYAQAREKSREVAPSPPTGAASSPRR</sequence>
<dbReference type="Pfam" id="PF20232">
    <property type="entry name" value="T6SS_FHA_C"/>
    <property type="match status" value="1"/>
</dbReference>
<gene>
    <name evidence="3" type="ORF">L9S41_06650</name>
</gene>
<dbReference type="InterPro" id="IPR046883">
    <property type="entry name" value="T6SS_FHA_C"/>
</dbReference>
<evidence type="ECO:0000313" key="3">
    <source>
        <dbReference type="EMBL" id="UWZ81068.1"/>
    </source>
</evidence>
<evidence type="ECO:0000313" key="4">
    <source>
        <dbReference type="Proteomes" id="UP001060414"/>
    </source>
</evidence>
<reference evidence="3" key="1">
    <citation type="journal article" date="2022" name="Environ. Microbiol.">
        <title>Geoalkalibacter halelectricus SAP #1 sp. nov. possessing extracellular electron transfer and mineral#reducing capabilities from a haloalkaline environment.</title>
        <authorList>
            <person name="Yadav S."/>
            <person name="Singh R."/>
            <person name="Sundharam S.S."/>
            <person name="Chaudhary S."/>
            <person name="Krishnamurthi S."/>
            <person name="Patil S.A."/>
        </authorList>
    </citation>
    <scope>NUCLEOTIDE SEQUENCE</scope>
    <source>
        <strain evidence="3">SAP-1</strain>
    </source>
</reference>
<name>A0ABY5ZR30_9BACT</name>
<feature type="domain" description="Type VI secretion system FHA" evidence="2">
    <location>
        <begin position="91"/>
        <end position="176"/>
    </location>
</feature>
<keyword evidence="4" id="KW-1185">Reference proteome</keyword>
<dbReference type="EMBL" id="CP092109">
    <property type="protein sequence ID" value="UWZ81068.1"/>
    <property type="molecule type" value="Genomic_DNA"/>
</dbReference>
<dbReference type="Proteomes" id="UP001060414">
    <property type="component" value="Chromosome"/>
</dbReference>
<evidence type="ECO:0000256" key="1">
    <source>
        <dbReference type="SAM" id="MobiDB-lite"/>
    </source>
</evidence>
<protein>
    <recommendedName>
        <fullName evidence="2">Type VI secretion system FHA domain-containing protein</fullName>
    </recommendedName>
</protein>
<dbReference type="RefSeq" id="WP_260749439.1">
    <property type="nucleotide sequence ID" value="NZ_CP092109.1"/>
</dbReference>
<proteinExistence type="predicted"/>